<evidence type="ECO:0000256" key="2">
    <source>
        <dbReference type="ARBA" id="ARBA00010961"/>
    </source>
</evidence>
<dbReference type="PANTHER" id="PTHR33217">
    <property type="entry name" value="TRANSPOSASE FOR INSERTION SEQUENCE ELEMENT IS1081"/>
    <property type="match status" value="1"/>
</dbReference>
<dbReference type="GO" id="GO:0004803">
    <property type="term" value="F:transposase activity"/>
    <property type="evidence" value="ECO:0007669"/>
    <property type="project" value="UniProtKB-UniRule"/>
</dbReference>
<comment type="function">
    <text evidence="1 6">Required for the transposition of the insertion element.</text>
</comment>
<evidence type="ECO:0000256" key="1">
    <source>
        <dbReference type="ARBA" id="ARBA00002190"/>
    </source>
</evidence>
<dbReference type="Pfam" id="PF00872">
    <property type="entry name" value="Transposase_mut"/>
    <property type="match status" value="1"/>
</dbReference>
<dbReference type="NCBIfam" id="NF033543">
    <property type="entry name" value="transpos_IS256"/>
    <property type="match status" value="1"/>
</dbReference>
<dbReference type="GO" id="GO:0006313">
    <property type="term" value="P:DNA transposition"/>
    <property type="evidence" value="ECO:0007669"/>
    <property type="project" value="UniProtKB-UniRule"/>
</dbReference>
<protein>
    <recommendedName>
        <fullName evidence="6">Mutator family transposase</fullName>
    </recommendedName>
</protein>
<evidence type="ECO:0000313" key="8">
    <source>
        <dbReference type="EMBL" id="VTR92454.1"/>
    </source>
</evidence>
<dbReference type="PANTHER" id="PTHR33217:SF5">
    <property type="entry name" value="MUTATOR FAMILY TRANSPOSASE"/>
    <property type="match status" value="1"/>
</dbReference>
<evidence type="ECO:0000256" key="6">
    <source>
        <dbReference type="RuleBase" id="RU365089"/>
    </source>
</evidence>
<gene>
    <name evidence="9" type="ORF">SOIL9_40300</name>
    <name evidence="8" type="ORF">SOIL9_52600</name>
</gene>
<accession>A0A6P2CXG5</accession>
<dbReference type="KEGG" id="gms:SOIL9_40300"/>
<organism evidence="8 10">
    <name type="scientific">Gemmata massiliana</name>
    <dbReference type="NCBI Taxonomy" id="1210884"/>
    <lineage>
        <taxon>Bacteria</taxon>
        <taxon>Pseudomonadati</taxon>
        <taxon>Planctomycetota</taxon>
        <taxon>Planctomycetia</taxon>
        <taxon>Gemmatales</taxon>
        <taxon>Gemmataceae</taxon>
        <taxon>Gemmata</taxon>
    </lineage>
</organism>
<keyword evidence="3 6" id="KW-0815">Transposition</keyword>
<evidence type="ECO:0000256" key="3">
    <source>
        <dbReference type="ARBA" id="ARBA00022578"/>
    </source>
</evidence>
<dbReference type="Proteomes" id="UP000464178">
    <property type="component" value="Chromosome"/>
</dbReference>
<evidence type="ECO:0000256" key="4">
    <source>
        <dbReference type="ARBA" id="ARBA00023125"/>
    </source>
</evidence>
<dbReference type="EMBL" id="LR593886">
    <property type="protein sequence ID" value="VTR92454.1"/>
    <property type="molecule type" value="Genomic_DNA"/>
</dbReference>
<dbReference type="AlphaFoldDB" id="A0A6P2CXG5"/>
<reference evidence="8 10" key="1">
    <citation type="submission" date="2019-05" db="EMBL/GenBank/DDBJ databases">
        <authorList>
            <consortium name="Science for Life Laboratories"/>
        </authorList>
    </citation>
    <scope>NUCLEOTIDE SEQUENCE [LARGE SCALE GENOMIC DNA]</scope>
    <source>
        <strain evidence="8">Soil9</strain>
    </source>
</reference>
<keyword evidence="5 6" id="KW-0233">DNA recombination</keyword>
<feature type="region of interest" description="Disordered" evidence="7">
    <location>
        <begin position="52"/>
        <end position="112"/>
    </location>
</feature>
<dbReference type="GO" id="GO:0003677">
    <property type="term" value="F:DNA binding"/>
    <property type="evidence" value="ECO:0007669"/>
    <property type="project" value="UniProtKB-UniRule"/>
</dbReference>
<evidence type="ECO:0000313" key="9">
    <source>
        <dbReference type="EMBL" id="VTR93684.1"/>
    </source>
</evidence>
<dbReference type="RefSeq" id="WP_162667316.1">
    <property type="nucleotide sequence ID" value="NZ_LR593886.1"/>
</dbReference>
<name>A0A6P2CXG5_9BACT</name>
<keyword evidence="10" id="KW-1185">Reference proteome</keyword>
<dbReference type="PROSITE" id="PS01007">
    <property type="entry name" value="TRANSPOSASE_MUTATOR"/>
    <property type="match status" value="1"/>
</dbReference>
<evidence type="ECO:0000313" key="10">
    <source>
        <dbReference type="Proteomes" id="UP000464178"/>
    </source>
</evidence>
<dbReference type="KEGG" id="gms:SOIL9_52600"/>
<dbReference type="EMBL" id="LR593886">
    <property type="protein sequence ID" value="VTR93684.1"/>
    <property type="molecule type" value="Genomic_DNA"/>
</dbReference>
<keyword evidence="4 6" id="KW-0238">DNA-binding</keyword>
<keyword evidence="6" id="KW-0814">Transposable element</keyword>
<evidence type="ECO:0000256" key="7">
    <source>
        <dbReference type="SAM" id="MobiDB-lite"/>
    </source>
</evidence>
<comment type="similarity">
    <text evidence="2 6">Belongs to the transposase mutator family.</text>
</comment>
<evidence type="ECO:0000256" key="5">
    <source>
        <dbReference type="ARBA" id="ARBA00023172"/>
    </source>
</evidence>
<dbReference type="InterPro" id="IPR001207">
    <property type="entry name" value="Transposase_mutator"/>
</dbReference>
<sequence>MDAILKSQAEHLAREMGTRVTTLDDLNGLMRAMMTTARERMLNTEMDVHLGRRTETTVTDNPTPDAPTTNATERVSAAPKSRRNGHSQKTVSGDLGDLQLRTPRDRNGTFEPQLVATGPRRLDGFDEKILALYAKGLTTRDIQDIVKDLYGVEVSPARVSEITTDLDAEVTAWRTRRLEGVWPIVYLDGIVVHVRGENGRVSPHTMYVAIGVNLQGRKELLGLWLSEAEGPKFWLSCLTDLKSRGVSDMFVVCVDGLSGLPEAIRAAFPRTKVQLCIVHRVRAARKYVTDSDSREVAADLKTIYPSATVLEAEEARETFATKWDAKYPTIVRPWRATWADIVTRFEFPGAIRKAIYTTNALESVNRVIRTFTRNRKPYPNAGRARKLVYLAIHEASKTWTMPIVGWKAARNHFAIVFEGRMPTRPPN</sequence>
<feature type="compositionally biased region" description="Low complexity" evidence="7">
    <location>
        <begin position="56"/>
        <end position="72"/>
    </location>
</feature>
<proteinExistence type="inferred from homology"/>